<feature type="compositionally biased region" description="Gly residues" evidence="1">
    <location>
        <begin position="68"/>
        <end position="82"/>
    </location>
</feature>
<accession>A0A2P2MSZ3</accession>
<reference evidence="2" key="1">
    <citation type="submission" date="2018-02" db="EMBL/GenBank/DDBJ databases">
        <title>Rhizophora mucronata_Transcriptome.</title>
        <authorList>
            <person name="Meera S.P."/>
            <person name="Sreeshan A."/>
            <person name="Augustine A."/>
        </authorList>
    </citation>
    <scope>NUCLEOTIDE SEQUENCE</scope>
    <source>
        <tissue evidence="2">Leaf</tissue>
    </source>
</reference>
<dbReference type="EMBL" id="GGEC01052865">
    <property type="protein sequence ID" value="MBX33349.1"/>
    <property type="molecule type" value="Transcribed_RNA"/>
</dbReference>
<evidence type="ECO:0000313" key="2">
    <source>
        <dbReference type="EMBL" id="MBX33349.1"/>
    </source>
</evidence>
<evidence type="ECO:0000256" key="1">
    <source>
        <dbReference type="SAM" id="MobiDB-lite"/>
    </source>
</evidence>
<proteinExistence type="predicted"/>
<dbReference type="AlphaFoldDB" id="A0A2P2MSZ3"/>
<name>A0A2P2MSZ3_RHIMU</name>
<sequence>MPTPISTIIAPNATPTINPARAPGGSPLGGPGMKAAGVDPFGGEAAETGGAGGGVSWPSGGSETGEAGSDGGSPGGVYETGGAGGDVCWSGGGYVPAGDGGSLGCGDDIASYFPASVPASTSSCVPERKRAR</sequence>
<feature type="region of interest" description="Disordered" evidence="1">
    <location>
        <begin position="1"/>
        <end position="82"/>
    </location>
</feature>
<organism evidence="2">
    <name type="scientific">Rhizophora mucronata</name>
    <name type="common">Asiatic mangrove</name>
    <dbReference type="NCBI Taxonomy" id="61149"/>
    <lineage>
        <taxon>Eukaryota</taxon>
        <taxon>Viridiplantae</taxon>
        <taxon>Streptophyta</taxon>
        <taxon>Embryophyta</taxon>
        <taxon>Tracheophyta</taxon>
        <taxon>Spermatophyta</taxon>
        <taxon>Magnoliopsida</taxon>
        <taxon>eudicotyledons</taxon>
        <taxon>Gunneridae</taxon>
        <taxon>Pentapetalae</taxon>
        <taxon>rosids</taxon>
        <taxon>fabids</taxon>
        <taxon>Malpighiales</taxon>
        <taxon>Rhizophoraceae</taxon>
        <taxon>Rhizophora</taxon>
    </lineage>
</organism>
<protein>
    <submittedName>
        <fullName evidence="2">Uncharacterized protein</fullName>
    </submittedName>
</protein>
<feature type="compositionally biased region" description="Low complexity" evidence="1">
    <location>
        <begin position="56"/>
        <end position="67"/>
    </location>
</feature>